<dbReference type="Proteomes" id="UP000266340">
    <property type="component" value="Unassembled WGS sequence"/>
</dbReference>
<keyword evidence="1" id="KW-1133">Transmembrane helix</keyword>
<feature type="transmembrane region" description="Helical" evidence="1">
    <location>
        <begin position="23"/>
        <end position="43"/>
    </location>
</feature>
<dbReference type="AlphaFoldDB" id="A0A398CRU9"/>
<organism evidence="2 3">
    <name type="scientific">Cohnella faecalis</name>
    <dbReference type="NCBI Taxonomy" id="2315694"/>
    <lineage>
        <taxon>Bacteria</taxon>
        <taxon>Bacillati</taxon>
        <taxon>Bacillota</taxon>
        <taxon>Bacilli</taxon>
        <taxon>Bacillales</taxon>
        <taxon>Paenibacillaceae</taxon>
        <taxon>Cohnella</taxon>
    </lineage>
</organism>
<accession>A0A398CRU9</accession>
<proteinExistence type="predicted"/>
<name>A0A398CRU9_9BACL</name>
<evidence type="ECO:0000313" key="3">
    <source>
        <dbReference type="Proteomes" id="UP000266340"/>
    </source>
</evidence>
<comment type="caution">
    <text evidence="2">The sequence shown here is derived from an EMBL/GenBank/DDBJ whole genome shotgun (WGS) entry which is preliminary data.</text>
</comment>
<keyword evidence="1" id="KW-0472">Membrane</keyword>
<keyword evidence="1" id="KW-0812">Transmembrane</keyword>
<keyword evidence="3" id="KW-1185">Reference proteome</keyword>
<protein>
    <submittedName>
        <fullName evidence="2">Uncharacterized protein</fullName>
    </submittedName>
</protein>
<evidence type="ECO:0000313" key="2">
    <source>
        <dbReference type="EMBL" id="RIE04910.1"/>
    </source>
</evidence>
<sequence length="119" mass="13113">MEGTRQLSETRPLHQNPVRRHQWMFFILTNTVVVPLTLGQAFSPAAGANSRFRANVLRPDRSGLRPASLDGHRYALMEGPSGVWWGLTLSLAATAGRLRRTRAGGAAADLRQATCCRRC</sequence>
<dbReference type="EMBL" id="QXJM01000022">
    <property type="protein sequence ID" value="RIE04910.1"/>
    <property type="molecule type" value="Genomic_DNA"/>
</dbReference>
<evidence type="ECO:0000256" key="1">
    <source>
        <dbReference type="SAM" id="Phobius"/>
    </source>
</evidence>
<reference evidence="2 3" key="1">
    <citation type="submission" date="2018-09" db="EMBL/GenBank/DDBJ databases">
        <title>Cohnella cavernae sp. nov., isolated from a karst cave.</title>
        <authorList>
            <person name="Zhu H."/>
        </authorList>
    </citation>
    <scope>NUCLEOTIDE SEQUENCE [LARGE SCALE GENOMIC DNA]</scope>
    <source>
        <strain evidence="2 3">K2E09-144</strain>
    </source>
</reference>
<gene>
    <name evidence="2" type="ORF">D3H35_03520</name>
</gene>